<dbReference type="RefSeq" id="WP_344754323.1">
    <property type="nucleotide sequence ID" value="NZ_BAABBW010000003.1"/>
</dbReference>
<evidence type="ECO:0000313" key="2">
    <source>
        <dbReference type="EMBL" id="GAA4175874.1"/>
    </source>
</evidence>
<gene>
    <name evidence="2" type="ORF">GCM10022287_22150</name>
</gene>
<proteinExistence type="predicted"/>
<protein>
    <recommendedName>
        <fullName evidence="4">DUF222 domain-containing protein</fullName>
    </recommendedName>
</protein>
<reference evidence="3" key="1">
    <citation type="journal article" date="2019" name="Int. J. Syst. Evol. Microbiol.">
        <title>The Global Catalogue of Microorganisms (GCM) 10K type strain sequencing project: providing services to taxonomists for standard genome sequencing and annotation.</title>
        <authorList>
            <consortium name="The Broad Institute Genomics Platform"/>
            <consortium name="The Broad Institute Genome Sequencing Center for Infectious Disease"/>
            <person name="Wu L."/>
            <person name="Ma J."/>
        </authorList>
    </citation>
    <scope>NUCLEOTIDE SEQUENCE [LARGE SCALE GENOMIC DNA]</scope>
    <source>
        <strain evidence="3">JCM 17591</strain>
    </source>
</reference>
<feature type="coiled-coil region" evidence="1">
    <location>
        <begin position="87"/>
        <end position="114"/>
    </location>
</feature>
<evidence type="ECO:0000313" key="3">
    <source>
        <dbReference type="Proteomes" id="UP001501079"/>
    </source>
</evidence>
<name>A0ABP8A263_9MICO</name>
<accession>A0ABP8A263</accession>
<evidence type="ECO:0008006" key="4">
    <source>
        <dbReference type="Google" id="ProtNLM"/>
    </source>
</evidence>
<keyword evidence="3" id="KW-1185">Reference proteome</keyword>
<comment type="caution">
    <text evidence="2">The sequence shown here is derived from an EMBL/GenBank/DDBJ whole genome shotgun (WGS) entry which is preliminary data.</text>
</comment>
<organism evidence="2 3">
    <name type="scientific">Gryllotalpicola koreensis</name>
    <dbReference type="NCBI Taxonomy" id="993086"/>
    <lineage>
        <taxon>Bacteria</taxon>
        <taxon>Bacillati</taxon>
        <taxon>Actinomycetota</taxon>
        <taxon>Actinomycetes</taxon>
        <taxon>Micrococcales</taxon>
        <taxon>Microbacteriaceae</taxon>
        <taxon>Gryllotalpicola</taxon>
    </lineage>
</organism>
<dbReference type="Proteomes" id="UP001501079">
    <property type="component" value="Unassembled WGS sequence"/>
</dbReference>
<dbReference type="EMBL" id="BAABBW010000003">
    <property type="protein sequence ID" value="GAA4175874.1"/>
    <property type="molecule type" value="Genomic_DNA"/>
</dbReference>
<sequence>MGEPYTPSIDEREKLKTALTDGYWKRTGYRVSWEHLGPLVDAILESDWLAAHDADVRAKTLREIADLAEADTLPPKSRLDEYLFAATQATRERAEKAEAERDALAAQLAKAKDYITECRARNMLPRALTLLDILDADPFSLLAERDARMRAEGGKQALLSAASQADSAGHYWSGAPAKSFFDLADGFRARAEQEHQPLDSEVTNG</sequence>
<keyword evidence="1" id="KW-0175">Coiled coil</keyword>
<evidence type="ECO:0000256" key="1">
    <source>
        <dbReference type="SAM" id="Coils"/>
    </source>
</evidence>